<sequence>MNDNTKPAQFRKKPVVIEAVQFTKAMAEGHEPLPDGVQMAARNLAAGGQFPEYANDGKFLTNYSTCHQHFIATPEGQMDVQIGDWIIRGVKGEFYPCKPDIFAATYEPADTKPARADSVERIAALLCEEATGRSWTVAGIEYVGPDRTYYRNLARKVVALTQQPAADAEWIKHPQTIEAKSQWDAVAQALGADRDDPDAVLAAARRARLSAAPQAVRTSDPLPEGHPETIAAAKAYIRDWCPDHVRDYVASLAAPQAAEPVAEVSLHDGLLYGKLNRDLPVGTKLCVAPPAASTPQAAEPVAYPTGSDREVLLYLMQQFDIETWQCPQCGHAEDCATMDSADYLRSYLATHAAPPAASEDVPLGAIENGRAFADRLEVYPFESVGGDLRQCCDWHEFRRCFEHLAQWALGRAAMQQESGR</sequence>
<gene>
    <name evidence="1" type="ORF">ACFO3Q_04750</name>
</gene>
<evidence type="ECO:0000313" key="2">
    <source>
        <dbReference type="Proteomes" id="UP001595892"/>
    </source>
</evidence>
<name>A0ABV9NI42_9GAMM</name>
<reference evidence="2" key="1">
    <citation type="journal article" date="2019" name="Int. J. Syst. Evol. Microbiol.">
        <title>The Global Catalogue of Microorganisms (GCM) 10K type strain sequencing project: providing services to taxonomists for standard genome sequencing and annotation.</title>
        <authorList>
            <consortium name="The Broad Institute Genomics Platform"/>
            <consortium name="The Broad Institute Genome Sequencing Center for Infectious Disease"/>
            <person name="Wu L."/>
            <person name="Ma J."/>
        </authorList>
    </citation>
    <scope>NUCLEOTIDE SEQUENCE [LARGE SCALE GENOMIC DNA]</scope>
    <source>
        <strain evidence="2">CGMCC 1.13574</strain>
    </source>
</reference>
<dbReference type="Proteomes" id="UP001595892">
    <property type="component" value="Unassembled WGS sequence"/>
</dbReference>
<keyword evidence="2" id="KW-1185">Reference proteome</keyword>
<evidence type="ECO:0000313" key="1">
    <source>
        <dbReference type="EMBL" id="MFC4727480.1"/>
    </source>
</evidence>
<comment type="caution">
    <text evidence="1">The sequence shown here is derived from an EMBL/GenBank/DDBJ whole genome shotgun (WGS) entry which is preliminary data.</text>
</comment>
<organism evidence="1 2">
    <name type="scientific">Coralloluteibacterium thermophilum</name>
    <dbReference type="NCBI Taxonomy" id="2707049"/>
    <lineage>
        <taxon>Bacteria</taxon>
        <taxon>Pseudomonadati</taxon>
        <taxon>Pseudomonadota</taxon>
        <taxon>Gammaproteobacteria</taxon>
        <taxon>Lysobacterales</taxon>
        <taxon>Lysobacteraceae</taxon>
        <taxon>Coralloluteibacterium</taxon>
    </lineage>
</organism>
<dbReference type="EMBL" id="JBHSGG010000012">
    <property type="protein sequence ID" value="MFC4727480.1"/>
    <property type="molecule type" value="Genomic_DNA"/>
</dbReference>
<protein>
    <submittedName>
        <fullName evidence="1">Uncharacterized protein</fullName>
    </submittedName>
</protein>
<proteinExistence type="predicted"/>
<dbReference type="RefSeq" id="WP_377003495.1">
    <property type="nucleotide sequence ID" value="NZ_JBHSGG010000012.1"/>
</dbReference>
<accession>A0ABV9NI42</accession>